<protein>
    <submittedName>
        <fullName evidence="1">Uncharacterized protein</fullName>
    </submittedName>
</protein>
<dbReference type="AlphaFoldDB" id="A0A645GWP4"/>
<reference evidence="1" key="1">
    <citation type="submission" date="2019-08" db="EMBL/GenBank/DDBJ databases">
        <authorList>
            <person name="Kucharzyk K."/>
            <person name="Murdoch R.W."/>
            <person name="Higgins S."/>
            <person name="Loffler F."/>
        </authorList>
    </citation>
    <scope>NUCLEOTIDE SEQUENCE</scope>
</reference>
<proteinExistence type="predicted"/>
<dbReference type="EMBL" id="VSSQ01081215">
    <property type="protein sequence ID" value="MPN30189.1"/>
    <property type="molecule type" value="Genomic_DNA"/>
</dbReference>
<sequence length="100" mass="11127">MDSVSPGSQLVDRTLNAWLEQLSDARRGLFVDALFTILESGGAERLAQPRFEPVRMIEAYRGLDAETKAALLQILRTLAGIARRNAIVRKNKSGKENMEL</sequence>
<accession>A0A645GWP4</accession>
<organism evidence="1">
    <name type="scientific">bioreactor metagenome</name>
    <dbReference type="NCBI Taxonomy" id="1076179"/>
    <lineage>
        <taxon>unclassified sequences</taxon>
        <taxon>metagenomes</taxon>
        <taxon>ecological metagenomes</taxon>
    </lineage>
</organism>
<name>A0A645GWP4_9ZZZZ</name>
<comment type="caution">
    <text evidence="1">The sequence shown here is derived from an EMBL/GenBank/DDBJ whole genome shotgun (WGS) entry which is preliminary data.</text>
</comment>
<evidence type="ECO:0000313" key="1">
    <source>
        <dbReference type="EMBL" id="MPN30189.1"/>
    </source>
</evidence>
<gene>
    <name evidence="1" type="ORF">SDC9_177647</name>
</gene>